<name>A0A0U4BE93_9ACTN</name>
<protein>
    <recommendedName>
        <fullName evidence="4">PH domain-containing protein</fullName>
    </recommendedName>
</protein>
<keyword evidence="1" id="KW-1133">Transmembrane helix</keyword>
<feature type="transmembrane region" description="Helical" evidence="1">
    <location>
        <begin position="55"/>
        <end position="73"/>
    </location>
</feature>
<dbReference type="KEGG" id="aer:AERYTH_15330"/>
<reference evidence="2 3" key="1">
    <citation type="journal article" date="1991" name="Int. J. Syst. Bacteriol.">
        <title>Description of the erythromycin-producing bacterium Arthrobacter sp. strain NRRL B-3381 as Aeromicrobium erythreum gen. nov., sp. nov.</title>
        <authorList>
            <person name="Miller E.S."/>
            <person name="Woese C.R."/>
            <person name="Brenner S."/>
        </authorList>
    </citation>
    <scope>NUCLEOTIDE SEQUENCE [LARGE SCALE GENOMIC DNA]</scope>
    <source>
        <strain evidence="2 3">AR18</strain>
    </source>
</reference>
<keyword evidence="1" id="KW-0812">Transmembrane</keyword>
<dbReference type="Proteomes" id="UP000067689">
    <property type="component" value="Chromosome"/>
</dbReference>
<dbReference type="STRING" id="2041.AERYTH_15330"/>
<dbReference type="PATRIC" id="fig|2041.4.peg.3202"/>
<feature type="transmembrane region" description="Helical" evidence="1">
    <location>
        <begin position="190"/>
        <end position="211"/>
    </location>
</feature>
<feature type="transmembrane region" description="Helical" evidence="1">
    <location>
        <begin position="29"/>
        <end position="49"/>
    </location>
</feature>
<evidence type="ECO:0008006" key="4">
    <source>
        <dbReference type="Google" id="ProtNLM"/>
    </source>
</evidence>
<sequence>MTEPGPDADATALVLRPLGWREADGAARLWRDLLVLAVPLTPGVLWLALASEQHPWVAVVVLAGVLAVLGAYATELLMVRHERVVVTASTVEWWRGKRLRARLQRGPTLRAARYVPWPVGRPLGLIHLAVSDGTTGFRLGDARWIARFEAIALAAEVAAPRLTHDRARRRMPECFTALERLLDALRAQGWARVAVGVVVLVAAGLVAGYLVGALTGAGP</sequence>
<keyword evidence="1" id="KW-0472">Membrane</keyword>
<keyword evidence="3" id="KW-1185">Reference proteome</keyword>
<dbReference type="RefSeq" id="WP_067860471.1">
    <property type="nucleotide sequence ID" value="NZ_CP011502.1"/>
</dbReference>
<evidence type="ECO:0000313" key="3">
    <source>
        <dbReference type="Proteomes" id="UP000067689"/>
    </source>
</evidence>
<evidence type="ECO:0000313" key="2">
    <source>
        <dbReference type="EMBL" id="ALX05972.1"/>
    </source>
</evidence>
<proteinExistence type="predicted"/>
<gene>
    <name evidence="2" type="ORF">AERYTH_15330</name>
</gene>
<organism evidence="2 3">
    <name type="scientific">Aeromicrobium erythreum</name>
    <dbReference type="NCBI Taxonomy" id="2041"/>
    <lineage>
        <taxon>Bacteria</taxon>
        <taxon>Bacillati</taxon>
        <taxon>Actinomycetota</taxon>
        <taxon>Actinomycetes</taxon>
        <taxon>Propionibacteriales</taxon>
        <taxon>Nocardioidaceae</taxon>
        <taxon>Aeromicrobium</taxon>
    </lineage>
</organism>
<accession>A0A0U4BE93</accession>
<evidence type="ECO:0000256" key="1">
    <source>
        <dbReference type="SAM" id="Phobius"/>
    </source>
</evidence>
<dbReference type="AlphaFoldDB" id="A0A0U4BE93"/>
<dbReference type="EMBL" id="CP011502">
    <property type="protein sequence ID" value="ALX05972.1"/>
    <property type="molecule type" value="Genomic_DNA"/>
</dbReference>